<dbReference type="InterPro" id="IPR036390">
    <property type="entry name" value="WH_DNA-bd_sf"/>
</dbReference>
<dbReference type="RefSeq" id="WP_181579266.1">
    <property type="nucleotide sequence ID" value="NZ_CP059399.1"/>
</dbReference>
<name>A0A7D6Z949_9NOCA</name>
<dbReference type="PANTHER" id="PTHR33164">
    <property type="entry name" value="TRANSCRIPTIONAL REGULATOR, MARR FAMILY"/>
    <property type="match status" value="1"/>
</dbReference>
<dbReference type="SUPFAM" id="SSF46785">
    <property type="entry name" value="Winged helix' DNA-binding domain"/>
    <property type="match status" value="1"/>
</dbReference>
<protein>
    <submittedName>
        <fullName evidence="2">Winged helix-turn-helix transcriptional regulator</fullName>
    </submittedName>
</protein>
<evidence type="ECO:0000313" key="2">
    <source>
        <dbReference type="EMBL" id="QLY28058.1"/>
    </source>
</evidence>
<dbReference type="InterPro" id="IPR039422">
    <property type="entry name" value="MarR/SlyA-like"/>
</dbReference>
<dbReference type="AlphaFoldDB" id="A0A7D6Z949"/>
<dbReference type="Proteomes" id="UP000515512">
    <property type="component" value="Chromosome"/>
</dbReference>
<dbReference type="KEGG" id="nhu:H0264_21920"/>
<dbReference type="InterPro" id="IPR036388">
    <property type="entry name" value="WH-like_DNA-bd_sf"/>
</dbReference>
<dbReference type="SMART" id="SM00347">
    <property type="entry name" value="HTH_MARR"/>
    <property type="match status" value="1"/>
</dbReference>
<proteinExistence type="predicted"/>
<evidence type="ECO:0000313" key="3">
    <source>
        <dbReference type="Proteomes" id="UP000515512"/>
    </source>
</evidence>
<organism evidence="2 3">
    <name type="scientific">Nocardia huaxiensis</name>
    <dbReference type="NCBI Taxonomy" id="2755382"/>
    <lineage>
        <taxon>Bacteria</taxon>
        <taxon>Bacillati</taxon>
        <taxon>Actinomycetota</taxon>
        <taxon>Actinomycetes</taxon>
        <taxon>Mycobacteriales</taxon>
        <taxon>Nocardiaceae</taxon>
        <taxon>Nocardia</taxon>
    </lineage>
</organism>
<dbReference type="GO" id="GO:0006950">
    <property type="term" value="P:response to stress"/>
    <property type="evidence" value="ECO:0007669"/>
    <property type="project" value="TreeGrafter"/>
</dbReference>
<dbReference type="EMBL" id="CP059399">
    <property type="protein sequence ID" value="QLY28058.1"/>
    <property type="molecule type" value="Genomic_DNA"/>
</dbReference>
<dbReference type="InterPro" id="IPR000835">
    <property type="entry name" value="HTH_MarR-typ"/>
</dbReference>
<gene>
    <name evidence="2" type="ORF">H0264_21920</name>
</gene>
<dbReference type="PROSITE" id="PS50995">
    <property type="entry name" value="HTH_MARR_2"/>
    <property type="match status" value="1"/>
</dbReference>
<sequence>MNSPNRSPAQSQRVYFQLQTAATALRGLADELFQAAGGITTAQAAALSVIVRDPGCSQRTVASLLRQRESAITAMANRLAAAGLVERRASRTDARAWELWPTQAGKDAMTQLGTARTELNTLIESAVGSDQIENFAAALTRLVSAMDNTEFD</sequence>
<keyword evidence="3" id="KW-1185">Reference proteome</keyword>
<dbReference type="Gene3D" id="1.10.10.10">
    <property type="entry name" value="Winged helix-like DNA-binding domain superfamily/Winged helix DNA-binding domain"/>
    <property type="match status" value="1"/>
</dbReference>
<reference evidence="2 3" key="1">
    <citation type="submission" date="2020-07" db="EMBL/GenBank/DDBJ databases">
        <authorList>
            <person name="Zhuang K."/>
            <person name="Ran Y."/>
        </authorList>
    </citation>
    <scope>NUCLEOTIDE SEQUENCE [LARGE SCALE GENOMIC DNA]</scope>
    <source>
        <strain evidence="2 3">WCH-YHL-001</strain>
    </source>
</reference>
<accession>A0A7D6Z949</accession>
<dbReference type="Pfam" id="PF12802">
    <property type="entry name" value="MarR_2"/>
    <property type="match status" value="1"/>
</dbReference>
<feature type="domain" description="HTH marR-type" evidence="1">
    <location>
        <begin position="11"/>
        <end position="144"/>
    </location>
</feature>
<dbReference type="GO" id="GO:0003700">
    <property type="term" value="F:DNA-binding transcription factor activity"/>
    <property type="evidence" value="ECO:0007669"/>
    <property type="project" value="InterPro"/>
</dbReference>
<evidence type="ECO:0000259" key="1">
    <source>
        <dbReference type="PROSITE" id="PS50995"/>
    </source>
</evidence>
<dbReference type="PANTHER" id="PTHR33164:SF43">
    <property type="entry name" value="HTH-TYPE TRANSCRIPTIONAL REPRESSOR YETL"/>
    <property type="match status" value="1"/>
</dbReference>